<comment type="caution">
    <text evidence="3">The sequence shown here is derived from an EMBL/GenBank/DDBJ whole genome shotgun (WGS) entry which is preliminary data.</text>
</comment>
<keyword evidence="4" id="KW-1185">Reference proteome</keyword>
<feature type="signal peptide" evidence="1">
    <location>
        <begin position="1"/>
        <end position="30"/>
    </location>
</feature>
<dbReference type="InterPro" id="IPR035940">
    <property type="entry name" value="CAP_sf"/>
</dbReference>
<evidence type="ECO:0000259" key="2">
    <source>
        <dbReference type="Pfam" id="PF00188"/>
    </source>
</evidence>
<dbReference type="SUPFAM" id="SSF55797">
    <property type="entry name" value="PR-1-like"/>
    <property type="match status" value="1"/>
</dbReference>
<name>A0A919S495_9ACTN</name>
<sequence>MRSLLRRFALAALIAPAAVGVSMVASPAEAAPATAQAQSVQAQTVQADVVRLTNARRTAGGCSAVTVNAQLTAAAVGHSTWMARTGTFSHTGSAGSTFVVRAKAAGFARPSSENIAWGYRSATDLVNAWMKSPGHRANILNCKSRTVGVGVAYAANGAPYYTQVFGY</sequence>
<dbReference type="Pfam" id="PF00188">
    <property type="entry name" value="CAP"/>
    <property type="match status" value="1"/>
</dbReference>
<protein>
    <recommendedName>
        <fullName evidence="2">SCP domain-containing protein</fullName>
    </recommendedName>
</protein>
<organism evidence="3 4">
    <name type="scientific">Actinoplanes auranticolor</name>
    <dbReference type="NCBI Taxonomy" id="47988"/>
    <lineage>
        <taxon>Bacteria</taxon>
        <taxon>Bacillati</taxon>
        <taxon>Actinomycetota</taxon>
        <taxon>Actinomycetes</taxon>
        <taxon>Micromonosporales</taxon>
        <taxon>Micromonosporaceae</taxon>
        <taxon>Actinoplanes</taxon>
    </lineage>
</organism>
<feature type="domain" description="SCP" evidence="2">
    <location>
        <begin position="51"/>
        <end position="165"/>
    </location>
</feature>
<evidence type="ECO:0000313" key="4">
    <source>
        <dbReference type="Proteomes" id="UP000681340"/>
    </source>
</evidence>
<evidence type="ECO:0000313" key="3">
    <source>
        <dbReference type="EMBL" id="GIM64177.1"/>
    </source>
</evidence>
<dbReference type="PANTHER" id="PTHR31157">
    <property type="entry name" value="SCP DOMAIN-CONTAINING PROTEIN"/>
    <property type="match status" value="1"/>
</dbReference>
<dbReference type="InterPro" id="IPR014044">
    <property type="entry name" value="CAP_dom"/>
</dbReference>
<dbReference type="RefSeq" id="WP_246594887.1">
    <property type="nucleotide sequence ID" value="NZ_BAABEA010000008.1"/>
</dbReference>
<dbReference type="EMBL" id="BOQL01000007">
    <property type="protein sequence ID" value="GIM64177.1"/>
    <property type="molecule type" value="Genomic_DNA"/>
</dbReference>
<dbReference type="AlphaFoldDB" id="A0A919S495"/>
<dbReference type="CDD" id="cd05379">
    <property type="entry name" value="CAP_bacterial"/>
    <property type="match status" value="1"/>
</dbReference>
<evidence type="ECO:0000256" key="1">
    <source>
        <dbReference type="SAM" id="SignalP"/>
    </source>
</evidence>
<dbReference type="Proteomes" id="UP000681340">
    <property type="component" value="Unassembled WGS sequence"/>
</dbReference>
<keyword evidence="1" id="KW-0732">Signal</keyword>
<gene>
    <name evidence="3" type="ORF">Aau02nite_08810</name>
</gene>
<dbReference type="Gene3D" id="3.40.33.10">
    <property type="entry name" value="CAP"/>
    <property type="match status" value="1"/>
</dbReference>
<dbReference type="PANTHER" id="PTHR31157:SF1">
    <property type="entry name" value="SCP DOMAIN-CONTAINING PROTEIN"/>
    <property type="match status" value="1"/>
</dbReference>
<accession>A0A919S495</accession>
<reference evidence="3" key="1">
    <citation type="submission" date="2021-03" db="EMBL/GenBank/DDBJ databases">
        <title>Whole genome shotgun sequence of Actinoplanes auranticolor NBRC 12245.</title>
        <authorList>
            <person name="Komaki H."/>
            <person name="Tamura T."/>
        </authorList>
    </citation>
    <scope>NUCLEOTIDE SEQUENCE</scope>
    <source>
        <strain evidence="3">NBRC 12245</strain>
    </source>
</reference>
<feature type="chain" id="PRO_5037448536" description="SCP domain-containing protein" evidence="1">
    <location>
        <begin position="31"/>
        <end position="167"/>
    </location>
</feature>
<proteinExistence type="predicted"/>